<comment type="caution">
    <text evidence="2">The sequence shown here is derived from an EMBL/GenBank/DDBJ whole genome shotgun (WGS) entry which is preliminary data.</text>
</comment>
<dbReference type="RefSeq" id="WP_304600140.1">
    <property type="nucleotide sequence ID" value="NZ_JAUQYO010000001.1"/>
</dbReference>
<proteinExistence type="inferred from homology"/>
<comment type="similarity">
    <text evidence="1">Belongs to the HAD-like hydrolase superfamily. SerB family.</text>
</comment>
<dbReference type="NCBIfam" id="TIGR01490">
    <property type="entry name" value="HAD-SF-IB-hyp1"/>
    <property type="match status" value="1"/>
</dbReference>
<protein>
    <submittedName>
        <fullName evidence="2">HAD-IB family hydrolase</fullName>
    </submittedName>
</protein>
<dbReference type="InterPro" id="IPR036412">
    <property type="entry name" value="HAD-like_sf"/>
</dbReference>
<dbReference type="SUPFAM" id="SSF56784">
    <property type="entry name" value="HAD-like"/>
    <property type="match status" value="1"/>
</dbReference>
<keyword evidence="2" id="KW-0378">Hydrolase</keyword>
<name>A0ABT9D6N3_9CELL</name>
<dbReference type="Pfam" id="PF12710">
    <property type="entry name" value="HAD"/>
    <property type="match status" value="1"/>
</dbReference>
<dbReference type="PANTHER" id="PTHR43344:SF15">
    <property type="entry name" value="PHOSPHOSERINE PHOSPHATASE SERB1"/>
    <property type="match status" value="1"/>
</dbReference>
<dbReference type="GO" id="GO:0016787">
    <property type="term" value="F:hydrolase activity"/>
    <property type="evidence" value="ECO:0007669"/>
    <property type="project" value="UniProtKB-KW"/>
</dbReference>
<accession>A0ABT9D6N3</accession>
<dbReference type="EMBL" id="JAUQYP010000001">
    <property type="protein sequence ID" value="MDO8106486.1"/>
    <property type="molecule type" value="Genomic_DNA"/>
</dbReference>
<dbReference type="InterPro" id="IPR023214">
    <property type="entry name" value="HAD_sf"/>
</dbReference>
<dbReference type="Proteomes" id="UP001232536">
    <property type="component" value="Unassembled WGS sequence"/>
</dbReference>
<reference evidence="2 3" key="1">
    <citation type="submission" date="2023-07" db="EMBL/GenBank/DDBJ databases">
        <title>Description of novel actinomycetes strains, isolated from tidal flat sediment.</title>
        <authorList>
            <person name="Lu C."/>
        </authorList>
    </citation>
    <scope>NUCLEOTIDE SEQUENCE [LARGE SCALE GENOMIC DNA]</scope>
    <source>
        <strain evidence="2 3">SYSU T00b441</strain>
    </source>
</reference>
<gene>
    <name evidence="2" type="ORF">Q6348_04670</name>
</gene>
<keyword evidence="3" id="KW-1185">Reference proteome</keyword>
<evidence type="ECO:0000313" key="3">
    <source>
        <dbReference type="Proteomes" id="UP001232536"/>
    </source>
</evidence>
<dbReference type="PANTHER" id="PTHR43344">
    <property type="entry name" value="PHOSPHOSERINE PHOSPHATASE"/>
    <property type="match status" value="1"/>
</dbReference>
<sequence>MAETGTEDAAPGGPGPDAPAGGVAAFFDLDNTLIRGASPFHLAVGLRARGMVSLRDILEFGLVQARYQLFGENRRQIDRVRSRALSLVAGHSVAEMAAIGEEIWDEVLSLRIFPDTHTLLTEHLAAGHEVWIISASPVEIGRLIAARLGATGALGTVAEHVDGFYTGRMLGDLLHGAAKETAVRTLAAERGLDLSRCYAYGDSANDTAILSAVGHPVAINPDARLRRRARKVGWPVREFRGRRSAATRRGVRAASWAGGAWVLGVVARAVRRALRG</sequence>
<dbReference type="InterPro" id="IPR006385">
    <property type="entry name" value="HAD_hydro_SerB1"/>
</dbReference>
<dbReference type="Gene3D" id="3.40.50.1000">
    <property type="entry name" value="HAD superfamily/HAD-like"/>
    <property type="match status" value="1"/>
</dbReference>
<dbReference type="CDD" id="cd02612">
    <property type="entry name" value="HAD_PGPPase"/>
    <property type="match status" value="1"/>
</dbReference>
<dbReference type="NCBIfam" id="TIGR01488">
    <property type="entry name" value="HAD-SF-IB"/>
    <property type="match status" value="1"/>
</dbReference>
<organism evidence="2 3">
    <name type="scientific">Actinotalea lenta</name>
    <dbReference type="NCBI Taxonomy" id="3064654"/>
    <lineage>
        <taxon>Bacteria</taxon>
        <taxon>Bacillati</taxon>
        <taxon>Actinomycetota</taxon>
        <taxon>Actinomycetes</taxon>
        <taxon>Micrococcales</taxon>
        <taxon>Cellulomonadaceae</taxon>
        <taxon>Actinotalea</taxon>
    </lineage>
</organism>
<dbReference type="Gene3D" id="1.20.1440.100">
    <property type="entry name" value="SG protein - dephosphorylation function"/>
    <property type="match status" value="1"/>
</dbReference>
<dbReference type="InterPro" id="IPR050582">
    <property type="entry name" value="HAD-like_SerB"/>
</dbReference>
<evidence type="ECO:0000313" key="2">
    <source>
        <dbReference type="EMBL" id="MDO8106486.1"/>
    </source>
</evidence>
<evidence type="ECO:0000256" key="1">
    <source>
        <dbReference type="ARBA" id="ARBA00009184"/>
    </source>
</evidence>